<sequence length="293" mass="33065">MDNAEVDLYEYQPFQKDSKVVTLEEPASIEFDGDLPVLDGATALYPVYSAFANATYPEMEYDVYESEVMANKTPNAYKNITNGRVDVIFAAGPSERQLQYADQKEVELNLTPIGREAFVFFVHSDNPVEGLTLQEIQDIYAGTIKNWKEVGGKDEEIRAFQRPDDSGSQTALENLMEDKALMEAPTDDIVSGMGGIIEQTSNYKNYKNAIGYSFRYFSMDMVENDKIKHIEVDGVMPSKETIRTGEYPLSSEFYAITAVSENLNVPPFIDWILSEEGQSLIERTGYVPMEDYE</sequence>
<accession>A0ABW3LIA1</accession>
<evidence type="ECO:0000259" key="9">
    <source>
        <dbReference type="Pfam" id="PF12849"/>
    </source>
</evidence>
<evidence type="ECO:0000256" key="5">
    <source>
        <dbReference type="ARBA" id="ARBA00022592"/>
    </source>
</evidence>
<keyword evidence="5" id="KW-0813">Transport</keyword>
<dbReference type="Gene3D" id="3.40.190.10">
    <property type="entry name" value="Periplasmic binding protein-like II"/>
    <property type="match status" value="2"/>
</dbReference>
<dbReference type="Proteomes" id="UP001597040">
    <property type="component" value="Unassembled WGS sequence"/>
</dbReference>
<comment type="caution">
    <text evidence="10">The sequence shown here is derived from an EMBL/GenBank/DDBJ whole genome shotgun (WGS) entry which is preliminary data.</text>
</comment>
<evidence type="ECO:0000256" key="3">
    <source>
        <dbReference type="ARBA" id="ARBA00008725"/>
    </source>
</evidence>
<organism evidence="10 11">
    <name type="scientific">Virgibacillus byunsanensis</name>
    <dbReference type="NCBI Taxonomy" id="570945"/>
    <lineage>
        <taxon>Bacteria</taxon>
        <taxon>Bacillati</taxon>
        <taxon>Bacillota</taxon>
        <taxon>Bacilli</taxon>
        <taxon>Bacillales</taxon>
        <taxon>Bacillaceae</taxon>
        <taxon>Virgibacillus</taxon>
    </lineage>
</organism>
<feature type="domain" description="PBP" evidence="9">
    <location>
        <begin position="39"/>
        <end position="276"/>
    </location>
</feature>
<keyword evidence="7" id="KW-0564">Palmitate</keyword>
<dbReference type="InterPro" id="IPR050811">
    <property type="entry name" value="Phosphate_ABC_transporter"/>
</dbReference>
<evidence type="ECO:0000256" key="1">
    <source>
        <dbReference type="ARBA" id="ARBA00002841"/>
    </source>
</evidence>
<keyword evidence="8" id="KW-0449">Lipoprotein</keyword>
<evidence type="ECO:0000256" key="6">
    <source>
        <dbReference type="ARBA" id="ARBA00022729"/>
    </source>
</evidence>
<comment type="function">
    <text evidence="1">Part of the ABC transporter complex PstSACB involved in phosphate import.</text>
</comment>
<keyword evidence="11" id="KW-1185">Reference proteome</keyword>
<dbReference type="SUPFAM" id="SSF53850">
    <property type="entry name" value="Periplasmic binding protein-like II"/>
    <property type="match status" value="1"/>
</dbReference>
<dbReference type="PANTHER" id="PTHR30570">
    <property type="entry name" value="PERIPLASMIC PHOSPHATE BINDING COMPONENT OF PHOSPHATE ABC TRANSPORTER"/>
    <property type="match status" value="1"/>
</dbReference>
<evidence type="ECO:0000313" key="11">
    <source>
        <dbReference type="Proteomes" id="UP001597040"/>
    </source>
</evidence>
<keyword evidence="5" id="KW-0592">Phosphate transport</keyword>
<name>A0ABW3LIA1_9BACI</name>
<proteinExistence type="inferred from homology"/>
<keyword evidence="6" id="KW-0732">Signal</keyword>
<reference evidence="11" key="1">
    <citation type="journal article" date="2019" name="Int. J. Syst. Evol. Microbiol.">
        <title>The Global Catalogue of Microorganisms (GCM) 10K type strain sequencing project: providing services to taxonomists for standard genome sequencing and annotation.</title>
        <authorList>
            <consortium name="The Broad Institute Genomics Platform"/>
            <consortium name="The Broad Institute Genome Sequencing Center for Infectious Disease"/>
            <person name="Wu L."/>
            <person name="Ma J."/>
        </authorList>
    </citation>
    <scope>NUCLEOTIDE SEQUENCE [LARGE SCALE GENOMIC DNA]</scope>
    <source>
        <strain evidence="11">CCUG 56754</strain>
    </source>
</reference>
<protein>
    <submittedName>
        <fullName evidence="10">PstS family phosphate ABC transporter substrate-binding protein</fullName>
    </submittedName>
</protein>
<dbReference type="InterPro" id="IPR024370">
    <property type="entry name" value="PBP_domain"/>
</dbReference>
<comment type="similarity">
    <text evidence="3">Belongs to the PstS family.</text>
</comment>
<dbReference type="RefSeq" id="WP_390359986.1">
    <property type="nucleotide sequence ID" value="NZ_JBHTKJ010000010.1"/>
</dbReference>
<evidence type="ECO:0000256" key="2">
    <source>
        <dbReference type="ARBA" id="ARBA00004193"/>
    </source>
</evidence>
<gene>
    <name evidence="10" type="ORF">ACFQ3N_04545</name>
</gene>
<comment type="subunit">
    <text evidence="4">The complex is composed of two ATP-binding proteins (PstB), two transmembrane proteins (PstC and PstA) and a solute-binding protein (PstS).</text>
</comment>
<dbReference type="PANTHER" id="PTHR30570:SF1">
    <property type="entry name" value="PHOSPHATE-BINDING PROTEIN PSTS"/>
    <property type="match status" value="1"/>
</dbReference>
<evidence type="ECO:0000256" key="7">
    <source>
        <dbReference type="ARBA" id="ARBA00023139"/>
    </source>
</evidence>
<evidence type="ECO:0000256" key="8">
    <source>
        <dbReference type="ARBA" id="ARBA00023288"/>
    </source>
</evidence>
<evidence type="ECO:0000256" key="4">
    <source>
        <dbReference type="ARBA" id="ARBA00011529"/>
    </source>
</evidence>
<dbReference type="Pfam" id="PF12849">
    <property type="entry name" value="PBP_like_2"/>
    <property type="match status" value="1"/>
</dbReference>
<evidence type="ECO:0000313" key="10">
    <source>
        <dbReference type="EMBL" id="MFD1037685.1"/>
    </source>
</evidence>
<comment type="subcellular location">
    <subcellularLocation>
        <location evidence="2">Cell membrane</location>
        <topology evidence="2">Lipid-anchor</topology>
    </subcellularLocation>
</comment>
<dbReference type="EMBL" id="JBHTKJ010000010">
    <property type="protein sequence ID" value="MFD1037685.1"/>
    <property type="molecule type" value="Genomic_DNA"/>
</dbReference>